<feature type="transmembrane region" description="Helical" evidence="1">
    <location>
        <begin position="108"/>
        <end position="133"/>
    </location>
</feature>
<organism evidence="2 3">
    <name type="scientific">Hyaloscypha variabilis (strain UAMH 11265 / GT02V1 / F)</name>
    <name type="common">Meliniomyces variabilis</name>
    <dbReference type="NCBI Taxonomy" id="1149755"/>
    <lineage>
        <taxon>Eukaryota</taxon>
        <taxon>Fungi</taxon>
        <taxon>Dikarya</taxon>
        <taxon>Ascomycota</taxon>
        <taxon>Pezizomycotina</taxon>
        <taxon>Leotiomycetes</taxon>
        <taxon>Helotiales</taxon>
        <taxon>Hyaloscyphaceae</taxon>
        <taxon>Hyaloscypha</taxon>
        <taxon>Hyaloscypha variabilis</taxon>
    </lineage>
</organism>
<dbReference type="Proteomes" id="UP000235786">
    <property type="component" value="Unassembled WGS sequence"/>
</dbReference>
<feature type="transmembrane region" description="Helical" evidence="1">
    <location>
        <begin position="188"/>
        <end position="210"/>
    </location>
</feature>
<accession>A0A2J6RUK5</accession>
<sequence length="298" mass="33518">MAIVSSLLLAGNNPFIFQTAVGARTIKHRPVLGVFAQAYESRYKTEWLWFRGRSKYLWLHRAFFLDSTSSITSPDPSLRKIPTATSKQVIEPQLARLKSAINFSIFDWAQMILLTTALIFVPFILAFLTSFFTPTVGLSCRSMTFLVYFLAQMGQVSLWVWVLSLTTISGTGILHSPMHRSQPGLPTLLSWLAYWSLAVLFISISIFTAIGGTIMQLSGIYSNCLCALPIKYWAIRYSDSKDTYVMLGSNSAADISAAHRWWMMMGCTATGFLAVATYFGWWYQSRLRGVFKEVAESI</sequence>
<feature type="transmembrane region" description="Helical" evidence="1">
    <location>
        <begin position="145"/>
        <end position="168"/>
    </location>
</feature>
<keyword evidence="1" id="KW-1133">Transmembrane helix</keyword>
<evidence type="ECO:0000313" key="2">
    <source>
        <dbReference type="EMBL" id="PMD42200.1"/>
    </source>
</evidence>
<keyword evidence="1" id="KW-0812">Transmembrane</keyword>
<dbReference type="AlphaFoldDB" id="A0A2J6RUK5"/>
<protein>
    <submittedName>
        <fullName evidence="2">Uncharacterized protein</fullName>
    </submittedName>
</protein>
<dbReference type="OrthoDB" id="5392263at2759"/>
<feature type="transmembrane region" description="Helical" evidence="1">
    <location>
        <begin position="217"/>
        <end position="235"/>
    </location>
</feature>
<evidence type="ECO:0000313" key="3">
    <source>
        <dbReference type="Proteomes" id="UP000235786"/>
    </source>
</evidence>
<evidence type="ECO:0000256" key="1">
    <source>
        <dbReference type="SAM" id="Phobius"/>
    </source>
</evidence>
<gene>
    <name evidence="2" type="ORF">L207DRAFT_510450</name>
</gene>
<feature type="transmembrane region" description="Helical" evidence="1">
    <location>
        <begin position="261"/>
        <end position="283"/>
    </location>
</feature>
<keyword evidence="3" id="KW-1185">Reference proteome</keyword>
<name>A0A2J6RUK5_HYAVF</name>
<reference evidence="2 3" key="1">
    <citation type="submission" date="2016-04" db="EMBL/GenBank/DDBJ databases">
        <title>A degradative enzymes factory behind the ericoid mycorrhizal symbiosis.</title>
        <authorList>
            <consortium name="DOE Joint Genome Institute"/>
            <person name="Martino E."/>
            <person name="Morin E."/>
            <person name="Grelet G."/>
            <person name="Kuo A."/>
            <person name="Kohler A."/>
            <person name="Daghino S."/>
            <person name="Barry K."/>
            <person name="Choi C."/>
            <person name="Cichocki N."/>
            <person name="Clum A."/>
            <person name="Copeland A."/>
            <person name="Hainaut M."/>
            <person name="Haridas S."/>
            <person name="Labutti K."/>
            <person name="Lindquist E."/>
            <person name="Lipzen A."/>
            <person name="Khouja H.-R."/>
            <person name="Murat C."/>
            <person name="Ohm R."/>
            <person name="Olson A."/>
            <person name="Spatafora J."/>
            <person name="Veneault-Fourrey C."/>
            <person name="Henrissat B."/>
            <person name="Grigoriev I."/>
            <person name="Martin F."/>
            <person name="Perotto S."/>
        </authorList>
    </citation>
    <scope>NUCLEOTIDE SEQUENCE [LARGE SCALE GENOMIC DNA]</scope>
    <source>
        <strain evidence="2 3">F</strain>
    </source>
</reference>
<keyword evidence="1" id="KW-0472">Membrane</keyword>
<proteinExistence type="predicted"/>
<dbReference type="EMBL" id="KZ613943">
    <property type="protein sequence ID" value="PMD42200.1"/>
    <property type="molecule type" value="Genomic_DNA"/>
</dbReference>